<evidence type="ECO:0000256" key="5">
    <source>
        <dbReference type="ARBA" id="ARBA00022679"/>
    </source>
</evidence>
<reference evidence="8" key="3">
    <citation type="submission" date="2020-09" db="EMBL/GenBank/DDBJ databases">
        <authorList>
            <person name="Sun Q."/>
            <person name="Zhou Y."/>
        </authorList>
    </citation>
    <scope>NUCLEOTIDE SEQUENCE</scope>
    <source>
        <strain evidence="8">CGMCC 1.14984</strain>
    </source>
</reference>
<dbReference type="InterPro" id="IPR000796">
    <property type="entry name" value="Asp_trans"/>
</dbReference>
<reference evidence="9 11" key="2">
    <citation type="submission" date="2020-02" db="EMBL/GenBank/DDBJ databases">
        <title>Genome sequence of Parvularcula flava strain NH6-79.</title>
        <authorList>
            <person name="Abdul Karim M.H."/>
            <person name="Lam M.Q."/>
            <person name="Chen S.J."/>
            <person name="Yahya A."/>
            <person name="Shahir S."/>
            <person name="Shamsir M.S."/>
            <person name="Chong C.S."/>
        </authorList>
    </citation>
    <scope>NUCLEOTIDE SEQUENCE [LARGE SCALE GENOMIC DNA]</scope>
    <source>
        <strain evidence="9 11">NH6-79</strain>
    </source>
</reference>
<evidence type="ECO:0000256" key="1">
    <source>
        <dbReference type="ARBA" id="ARBA00001933"/>
    </source>
</evidence>
<dbReference type="RefSeq" id="WP_155137223.1">
    <property type="nucleotide sequence ID" value="NZ_BMGZ01000001.1"/>
</dbReference>
<evidence type="ECO:0000313" key="8">
    <source>
        <dbReference type="EMBL" id="GGH93740.1"/>
    </source>
</evidence>
<organism evidence="8 10">
    <name type="scientific">Aquisalinus luteolus</name>
    <dbReference type="NCBI Taxonomy" id="1566827"/>
    <lineage>
        <taxon>Bacteria</taxon>
        <taxon>Pseudomonadati</taxon>
        <taxon>Pseudomonadota</taxon>
        <taxon>Alphaproteobacteria</taxon>
        <taxon>Parvularculales</taxon>
        <taxon>Parvularculaceae</taxon>
        <taxon>Aquisalinus</taxon>
    </lineage>
</organism>
<comment type="caution">
    <text evidence="8">The sequence shown here is derived from an EMBL/GenBank/DDBJ whole genome shotgun (WGS) entry which is preliminary data.</text>
</comment>
<evidence type="ECO:0000313" key="9">
    <source>
        <dbReference type="EMBL" id="NHK26895.1"/>
    </source>
</evidence>
<dbReference type="GO" id="GO:0030170">
    <property type="term" value="F:pyridoxal phosphate binding"/>
    <property type="evidence" value="ECO:0007669"/>
    <property type="project" value="InterPro"/>
</dbReference>
<evidence type="ECO:0000259" key="7">
    <source>
        <dbReference type="Pfam" id="PF00155"/>
    </source>
</evidence>
<dbReference type="InterPro" id="IPR015421">
    <property type="entry name" value="PyrdxlP-dep_Trfase_major"/>
</dbReference>
<comment type="similarity">
    <text evidence="2">Belongs to the class-I pyridoxal-phosphate-dependent aminotransferase family.</text>
</comment>
<dbReference type="InterPro" id="IPR015424">
    <property type="entry name" value="PyrdxlP-dep_Trfase"/>
</dbReference>
<keyword evidence="11" id="KW-1185">Reference proteome</keyword>
<protein>
    <submittedName>
        <fullName evidence="8 9">Aminotransferase</fullName>
    </submittedName>
</protein>
<dbReference type="PANTHER" id="PTHR11879">
    <property type="entry name" value="ASPARTATE AMINOTRANSFERASE"/>
    <property type="match status" value="1"/>
</dbReference>
<gene>
    <name evidence="9" type="ORF">FF098_003105</name>
    <name evidence="8" type="ORF">GCM10011355_06290</name>
</gene>
<dbReference type="Pfam" id="PF00155">
    <property type="entry name" value="Aminotran_1_2"/>
    <property type="match status" value="1"/>
</dbReference>
<keyword evidence="4 8" id="KW-0032">Aminotransferase</keyword>
<dbReference type="Gene3D" id="3.40.640.10">
    <property type="entry name" value="Type I PLP-dependent aspartate aminotransferase-like (Major domain)"/>
    <property type="match status" value="1"/>
</dbReference>
<evidence type="ECO:0000256" key="6">
    <source>
        <dbReference type="ARBA" id="ARBA00022898"/>
    </source>
</evidence>
<evidence type="ECO:0000256" key="2">
    <source>
        <dbReference type="ARBA" id="ARBA00007441"/>
    </source>
</evidence>
<evidence type="ECO:0000313" key="10">
    <source>
        <dbReference type="Proteomes" id="UP000621856"/>
    </source>
</evidence>
<dbReference type="Gene3D" id="3.90.1150.10">
    <property type="entry name" value="Aspartate Aminotransferase, domain 1"/>
    <property type="match status" value="1"/>
</dbReference>
<dbReference type="NCBIfam" id="NF006719">
    <property type="entry name" value="PRK09257.1"/>
    <property type="match status" value="1"/>
</dbReference>
<comment type="subunit">
    <text evidence="3">Homodimer.</text>
</comment>
<evidence type="ECO:0000313" key="11">
    <source>
        <dbReference type="Proteomes" id="UP000818603"/>
    </source>
</evidence>
<proteinExistence type="inferred from homology"/>
<dbReference type="GO" id="GO:0005829">
    <property type="term" value="C:cytosol"/>
    <property type="evidence" value="ECO:0007669"/>
    <property type="project" value="TreeGrafter"/>
</dbReference>
<sequence length="398" mass="44092">MFDKLTDYQDDIIEGIFRRCAADNRPEVMNLSIGVYRDRHGAAPVMNAVRQAEADVIASQQTKAYVGPLGNMAYAGAIERLVLGDDHPVIDSGRLKTAQTPGAGAALRVAAELIRDLAPDTTIWFSDPVWLHQVDFFTRAGLKVAWHPYYDWQSGTLDFDAMLDGLGKAKAGDIVVIHAACHNPTGADLSLDQWRVLTEFCLQRKLMPLVDSAYQGYGDGIEADAAGLRHMAAHMPEMMIAVSSSKSFAVYRDRVGALMLLHPEGGRGAEEAWLHMGDLIRGLYFMPPDLGAAVITHIMSDASLKAAWQAELETARTHVQRLRQLTVDHFTTALPDFDSRYMLRQKGMFSCLPLSDEQRLTLEQDHAVYLMPSGRLNFAALSEDKITYLAEALNTVWK</sequence>
<dbReference type="EMBL" id="VCJR02000001">
    <property type="protein sequence ID" value="NHK26895.1"/>
    <property type="molecule type" value="Genomic_DNA"/>
</dbReference>
<comment type="cofactor">
    <cofactor evidence="1">
        <name>pyridoxal 5'-phosphate</name>
        <dbReference type="ChEBI" id="CHEBI:597326"/>
    </cofactor>
</comment>
<dbReference type="GO" id="GO:0004069">
    <property type="term" value="F:L-aspartate:2-oxoglutarate aminotransferase activity"/>
    <property type="evidence" value="ECO:0007669"/>
    <property type="project" value="TreeGrafter"/>
</dbReference>
<dbReference type="CDD" id="cd00609">
    <property type="entry name" value="AAT_like"/>
    <property type="match status" value="1"/>
</dbReference>
<name>A0A8J3A5C5_9PROT</name>
<evidence type="ECO:0000256" key="3">
    <source>
        <dbReference type="ARBA" id="ARBA00011738"/>
    </source>
</evidence>
<dbReference type="SUPFAM" id="SSF53383">
    <property type="entry name" value="PLP-dependent transferases"/>
    <property type="match status" value="1"/>
</dbReference>
<reference evidence="8" key="1">
    <citation type="journal article" date="2014" name="Int. J. Syst. Evol. Microbiol.">
        <title>Complete genome sequence of Corynebacterium casei LMG S-19264T (=DSM 44701T), isolated from a smear-ripened cheese.</title>
        <authorList>
            <consortium name="US DOE Joint Genome Institute (JGI-PGF)"/>
            <person name="Walter F."/>
            <person name="Albersmeier A."/>
            <person name="Kalinowski J."/>
            <person name="Ruckert C."/>
        </authorList>
    </citation>
    <scope>NUCLEOTIDE SEQUENCE</scope>
    <source>
        <strain evidence="8">CGMCC 1.14984</strain>
    </source>
</reference>
<dbReference type="InterPro" id="IPR015422">
    <property type="entry name" value="PyrdxlP-dep_Trfase_small"/>
</dbReference>
<dbReference type="InterPro" id="IPR004839">
    <property type="entry name" value="Aminotransferase_I/II_large"/>
</dbReference>
<dbReference type="PRINTS" id="PR00799">
    <property type="entry name" value="TRANSAMINASE"/>
</dbReference>
<dbReference type="PANTHER" id="PTHR11879:SF22">
    <property type="entry name" value="ASPARTATE AMINOTRANSFERASE, MITOCHONDRIAL"/>
    <property type="match status" value="1"/>
</dbReference>
<accession>A0A8J3A5C5</accession>
<keyword evidence="6" id="KW-0663">Pyridoxal phosphate</keyword>
<dbReference type="GO" id="GO:0042802">
    <property type="term" value="F:identical protein binding"/>
    <property type="evidence" value="ECO:0007669"/>
    <property type="project" value="TreeGrafter"/>
</dbReference>
<dbReference type="EMBL" id="BMGZ01000001">
    <property type="protein sequence ID" value="GGH93740.1"/>
    <property type="molecule type" value="Genomic_DNA"/>
</dbReference>
<dbReference type="GO" id="GO:0004838">
    <property type="term" value="F:L-tyrosine-2-oxoglutarate transaminase activity"/>
    <property type="evidence" value="ECO:0007669"/>
    <property type="project" value="TreeGrafter"/>
</dbReference>
<dbReference type="AlphaFoldDB" id="A0A8J3A5C5"/>
<keyword evidence="5" id="KW-0808">Transferase</keyword>
<feature type="domain" description="Aminotransferase class I/classII large" evidence="7">
    <location>
        <begin position="27"/>
        <end position="393"/>
    </location>
</feature>
<dbReference type="Proteomes" id="UP000818603">
    <property type="component" value="Unassembled WGS sequence"/>
</dbReference>
<dbReference type="Proteomes" id="UP000621856">
    <property type="component" value="Unassembled WGS sequence"/>
</dbReference>
<evidence type="ECO:0000256" key="4">
    <source>
        <dbReference type="ARBA" id="ARBA00022576"/>
    </source>
</evidence>
<dbReference type="GO" id="GO:0033585">
    <property type="term" value="P:L-phenylalanine biosynthetic process from chorismate via phenylpyruvate"/>
    <property type="evidence" value="ECO:0007669"/>
    <property type="project" value="TreeGrafter"/>
</dbReference>